<comment type="caution">
    <text evidence="2">The sequence shown here is derived from an EMBL/GenBank/DDBJ whole genome shotgun (WGS) entry which is preliminary data.</text>
</comment>
<proteinExistence type="predicted"/>
<dbReference type="SUPFAM" id="SSF53474">
    <property type="entry name" value="alpha/beta-Hydrolases"/>
    <property type="match status" value="1"/>
</dbReference>
<sequence length="164" mass="18225">MARHKGWGVAKLALLAAAAPSLIQRSYFPYGLPRQAVLDIIQGTYTDRPAMLQGFGGMIFHNYVTPELSDWIFSLGLKASSWGTAAVANTWLGEEGLFQDLKTITVPTLILQGANDRVCLPPLSEAQHSAIRSSRLVTLESCGHFLFYDQQERFNHELLQFLES</sequence>
<accession>A0A645G0K9</accession>
<dbReference type="AlphaFoldDB" id="A0A645G0K9"/>
<dbReference type="InterPro" id="IPR029058">
    <property type="entry name" value="AB_hydrolase_fold"/>
</dbReference>
<feature type="domain" description="AB hydrolase-1" evidence="1">
    <location>
        <begin position="15"/>
        <end position="155"/>
    </location>
</feature>
<dbReference type="Pfam" id="PF12697">
    <property type="entry name" value="Abhydrolase_6"/>
    <property type="match status" value="1"/>
</dbReference>
<dbReference type="Gene3D" id="3.40.50.1820">
    <property type="entry name" value="alpha/beta hydrolase"/>
    <property type="match status" value="1"/>
</dbReference>
<reference evidence="2" key="1">
    <citation type="submission" date="2019-08" db="EMBL/GenBank/DDBJ databases">
        <authorList>
            <person name="Kucharzyk K."/>
            <person name="Murdoch R.W."/>
            <person name="Higgins S."/>
            <person name="Loffler F."/>
        </authorList>
    </citation>
    <scope>NUCLEOTIDE SEQUENCE</scope>
</reference>
<dbReference type="InterPro" id="IPR000073">
    <property type="entry name" value="AB_hydrolase_1"/>
</dbReference>
<name>A0A645G0K9_9ZZZZ</name>
<evidence type="ECO:0000313" key="2">
    <source>
        <dbReference type="EMBL" id="MPN17644.1"/>
    </source>
</evidence>
<gene>
    <name evidence="2" type="ORF">SDC9_164999</name>
</gene>
<protein>
    <recommendedName>
        <fullName evidence="1">AB hydrolase-1 domain-containing protein</fullName>
    </recommendedName>
</protein>
<evidence type="ECO:0000259" key="1">
    <source>
        <dbReference type="Pfam" id="PF12697"/>
    </source>
</evidence>
<organism evidence="2">
    <name type="scientific">bioreactor metagenome</name>
    <dbReference type="NCBI Taxonomy" id="1076179"/>
    <lineage>
        <taxon>unclassified sequences</taxon>
        <taxon>metagenomes</taxon>
        <taxon>ecological metagenomes</taxon>
    </lineage>
</organism>
<dbReference type="EMBL" id="VSSQ01064822">
    <property type="protein sequence ID" value="MPN17644.1"/>
    <property type="molecule type" value="Genomic_DNA"/>
</dbReference>